<feature type="region of interest" description="Disordered" evidence="5">
    <location>
        <begin position="524"/>
        <end position="587"/>
    </location>
</feature>
<keyword evidence="6" id="KW-1133">Transmembrane helix</keyword>
<keyword evidence="4" id="KW-0539">Nucleus</keyword>
<organism evidence="7 8">
    <name type="scientific">Riccia sorocarpa</name>
    <dbReference type="NCBI Taxonomy" id="122646"/>
    <lineage>
        <taxon>Eukaryota</taxon>
        <taxon>Viridiplantae</taxon>
        <taxon>Streptophyta</taxon>
        <taxon>Embryophyta</taxon>
        <taxon>Marchantiophyta</taxon>
        <taxon>Marchantiopsida</taxon>
        <taxon>Marchantiidae</taxon>
        <taxon>Marchantiales</taxon>
        <taxon>Ricciaceae</taxon>
        <taxon>Riccia</taxon>
    </lineage>
</organism>
<keyword evidence="3" id="KW-0698">rRNA processing</keyword>
<evidence type="ECO:0000256" key="5">
    <source>
        <dbReference type="SAM" id="MobiDB-lite"/>
    </source>
</evidence>
<comment type="subcellular location">
    <subcellularLocation>
        <location evidence="1">Nucleus</location>
    </subcellularLocation>
</comment>
<evidence type="ECO:0008006" key="9">
    <source>
        <dbReference type="Google" id="ProtNLM"/>
    </source>
</evidence>
<evidence type="ECO:0000256" key="2">
    <source>
        <dbReference type="ARBA" id="ARBA00006374"/>
    </source>
</evidence>
<dbReference type="GO" id="GO:0005634">
    <property type="term" value="C:nucleus"/>
    <property type="evidence" value="ECO:0007669"/>
    <property type="project" value="UniProtKB-SubCell"/>
</dbReference>
<keyword evidence="6" id="KW-0812">Transmembrane</keyword>
<gene>
    <name evidence="7" type="ORF">R1sor_006706</name>
</gene>
<evidence type="ECO:0000256" key="1">
    <source>
        <dbReference type="ARBA" id="ARBA00004123"/>
    </source>
</evidence>
<evidence type="ECO:0000256" key="6">
    <source>
        <dbReference type="SAM" id="Phobius"/>
    </source>
</evidence>
<comment type="caution">
    <text evidence="7">The sequence shown here is derived from an EMBL/GenBank/DDBJ whole genome shotgun (WGS) entry which is preliminary data.</text>
</comment>
<keyword evidence="8" id="KW-1185">Reference proteome</keyword>
<evidence type="ECO:0000313" key="8">
    <source>
        <dbReference type="Proteomes" id="UP001633002"/>
    </source>
</evidence>
<name>A0ABD3HS08_9MARC</name>
<dbReference type="Pfam" id="PF05997">
    <property type="entry name" value="Nop52"/>
    <property type="match status" value="1"/>
</dbReference>
<comment type="similarity">
    <text evidence="2">Belongs to the RRP1 family.</text>
</comment>
<dbReference type="PANTHER" id="PTHR13026:SF0">
    <property type="entry name" value="RIBOSOMAL RNA PROCESSING 1B"/>
    <property type="match status" value="1"/>
</dbReference>
<feature type="transmembrane region" description="Helical" evidence="6">
    <location>
        <begin position="21"/>
        <end position="41"/>
    </location>
</feature>
<feature type="compositionally biased region" description="Polar residues" evidence="5">
    <location>
        <begin position="656"/>
        <end position="668"/>
    </location>
</feature>
<reference evidence="7 8" key="1">
    <citation type="submission" date="2024-09" db="EMBL/GenBank/DDBJ databases">
        <title>Chromosome-scale assembly of Riccia sorocarpa.</title>
        <authorList>
            <person name="Paukszto L."/>
        </authorList>
    </citation>
    <scope>NUCLEOTIDE SEQUENCE [LARGE SCALE GENOMIC DNA]</scope>
    <source>
        <strain evidence="7">LP-2024</strain>
        <tissue evidence="7">Aerial parts of the thallus</tissue>
    </source>
</reference>
<dbReference type="GO" id="GO:0006364">
    <property type="term" value="P:rRNA processing"/>
    <property type="evidence" value="ECO:0007669"/>
    <property type="project" value="UniProtKB-KW"/>
</dbReference>
<evidence type="ECO:0000313" key="7">
    <source>
        <dbReference type="EMBL" id="KAL3693055.1"/>
    </source>
</evidence>
<dbReference type="PANTHER" id="PTHR13026">
    <property type="entry name" value="NNP-1 PROTEIN NOVEL NUCLEAR PROTEIN 1 NOP52"/>
    <property type="match status" value="1"/>
</dbReference>
<accession>A0ABD3HS08</accession>
<proteinExistence type="inferred from homology"/>
<dbReference type="InterPro" id="IPR010301">
    <property type="entry name" value="RRP1"/>
</dbReference>
<evidence type="ECO:0000256" key="3">
    <source>
        <dbReference type="ARBA" id="ARBA00022552"/>
    </source>
</evidence>
<keyword evidence="6" id="KW-0472">Membrane</keyword>
<evidence type="ECO:0000256" key="4">
    <source>
        <dbReference type="ARBA" id="ARBA00023242"/>
    </source>
</evidence>
<dbReference type="AlphaFoldDB" id="A0ABD3HS08"/>
<feature type="region of interest" description="Disordered" evidence="5">
    <location>
        <begin position="606"/>
        <end position="675"/>
    </location>
</feature>
<dbReference type="EMBL" id="JBJQOH010000003">
    <property type="protein sequence ID" value="KAL3693055.1"/>
    <property type="molecule type" value="Genomic_DNA"/>
</dbReference>
<sequence length="675" mass="75199">MQSSLRWKEAFIGVVPARIGVSAICGIFYHVSVILSVIMAGPETNSAKNSNAVFTRKLASTDKKSRDKGVALLSLWLTSQEKVDEESLKKVWKGLFYCVWHSDKAQVQGELIESLAGLLEKADTDVAITFFKVFLSTMRREWVGIDKLRLDKFYLLLRKFLAYVFKVLDSRDWDQALTARFMEALEERTLLATDRFPALGINLHFIDIYWDEFRKFLPASRGVLEVLLRPFYTILSKSTDKLLLKRVRENIFDPLVEDGRRFSQDIESEESDRKARTLGYLLHSTPIVSRLFDLASSTSIPQANRKLLYELHEEFSKVCKVLNAIDASVYDSYFQKNESKSLGNIEGRVVAEEVTEDGVRMSDGRLKRRQARAKALGVKDPVTFKSKSRSKKIPKKKRHEELNVVENGGQNEFHVDDEEAGVGDQAHANENLNGEGAVVTIGMNLPLLQKRLAKKKEKGKKRKIVNLEAAMGTNGSAPGEDEVIAQAATSPVGINGSGQQGINDVTMNLEKQFDCVAAEDHGKVSMSPDSVQSLSPPFGTRSKRKRKKEKTAAELLTKAQDSPNDLENGDGAAAAKSDDGTEVSVKKSKKVRFSLKNNIVWKPQGPLPPLSVRTPPSATPRGSALKVGVQPGPIRTRPIRATRGNGMRSRKRVSKQYISVTSAKPSRSSPRKVKR</sequence>
<protein>
    <recommendedName>
        <fullName evidence="9">Ribosomal RNA processing protein 1</fullName>
    </recommendedName>
</protein>
<dbReference type="Proteomes" id="UP001633002">
    <property type="component" value="Unassembled WGS sequence"/>
</dbReference>